<protein>
    <submittedName>
        <fullName evidence="2">Uncharacterized protein</fullName>
    </submittedName>
</protein>
<comment type="caution">
    <text evidence="2">The sequence shown here is derived from an EMBL/GenBank/DDBJ whole genome shotgun (WGS) entry which is preliminary data.</text>
</comment>
<reference evidence="2 3" key="1">
    <citation type="submission" date="2020-07" db="EMBL/GenBank/DDBJ databases">
        <title>Sequencing the genomes of 1000 actinobacteria strains.</title>
        <authorList>
            <person name="Klenk H.-P."/>
        </authorList>
    </citation>
    <scope>NUCLEOTIDE SEQUENCE [LARGE SCALE GENOMIC DNA]</scope>
    <source>
        <strain evidence="2 3">DSM 45975</strain>
    </source>
</reference>
<accession>A0A839E4Z5</accession>
<keyword evidence="3" id="KW-1185">Reference proteome</keyword>
<name>A0A839E4Z5_9PSEU</name>
<dbReference type="AlphaFoldDB" id="A0A839E4Z5"/>
<evidence type="ECO:0000313" key="2">
    <source>
        <dbReference type="EMBL" id="MBA8827919.1"/>
    </source>
</evidence>
<evidence type="ECO:0000313" key="3">
    <source>
        <dbReference type="Proteomes" id="UP000569329"/>
    </source>
</evidence>
<dbReference type="EMBL" id="JACGWZ010000015">
    <property type="protein sequence ID" value="MBA8827919.1"/>
    <property type="molecule type" value="Genomic_DNA"/>
</dbReference>
<feature type="region of interest" description="Disordered" evidence="1">
    <location>
        <begin position="59"/>
        <end position="82"/>
    </location>
</feature>
<gene>
    <name evidence="2" type="ORF">FHX42_005326</name>
</gene>
<organism evidence="2 3">
    <name type="scientific">Halosaccharopolyspora lacisalsi</name>
    <dbReference type="NCBI Taxonomy" id="1000566"/>
    <lineage>
        <taxon>Bacteria</taxon>
        <taxon>Bacillati</taxon>
        <taxon>Actinomycetota</taxon>
        <taxon>Actinomycetes</taxon>
        <taxon>Pseudonocardiales</taxon>
        <taxon>Pseudonocardiaceae</taxon>
        <taxon>Halosaccharopolyspora</taxon>
    </lineage>
</organism>
<sequence>MTFSDASPRYRLIVWQDGQTLMEPGWPLEWVPGEPLPSDWTPARGQYWLYDSDRLVRTDGQPWPTDQDLSRPLQPREQYPNESEGTFGIQYWRGTPVPPGGRRAVSILACELWKACQDDPSCRLPRGVQSVTREGVQYTMLEQQSGLLDYLPDVNGWVRTVNPHHRRQQSRVVS</sequence>
<dbReference type="Proteomes" id="UP000569329">
    <property type="component" value="Unassembled WGS sequence"/>
</dbReference>
<dbReference type="RefSeq" id="WP_220480900.1">
    <property type="nucleotide sequence ID" value="NZ_JACGWZ010000015.1"/>
</dbReference>
<proteinExistence type="predicted"/>
<feature type="non-terminal residue" evidence="2">
    <location>
        <position position="174"/>
    </location>
</feature>
<evidence type="ECO:0000256" key="1">
    <source>
        <dbReference type="SAM" id="MobiDB-lite"/>
    </source>
</evidence>